<dbReference type="KEGG" id="goe:100901512"/>
<dbReference type="InterPro" id="IPR036872">
    <property type="entry name" value="CH_dom_sf"/>
</dbReference>
<evidence type="ECO:0000256" key="5">
    <source>
        <dbReference type="SAM" id="MobiDB-lite"/>
    </source>
</evidence>
<feature type="compositionally biased region" description="Low complexity" evidence="5">
    <location>
        <begin position="1292"/>
        <end position="1305"/>
    </location>
</feature>
<keyword evidence="3 4" id="KW-0175">Coiled coil</keyword>
<evidence type="ECO:0000256" key="4">
    <source>
        <dbReference type="SAM" id="Coils"/>
    </source>
</evidence>
<evidence type="ECO:0000256" key="2">
    <source>
        <dbReference type="ARBA" id="ARBA00022490"/>
    </source>
</evidence>
<dbReference type="GO" id="GO:0031122">
    <property type="term" value="P:cytoplasmic microtubule organization"/>
    <property type="evidence" value="ECO:0007669"/>
    <property type="project" value="TreeGrafter"/>
</dbReference>
<feature type="region of interest" description="Disordered" evidence="5">
    <location>
        <begin position="760"/>
        <end position="793"/>
    </location>
</feature>
<gene>
    <name evidence="8" type="primary">LOC100901512</name>
</gene>
<evidence type="ECO:0000256" key="1">
    <source>
        <dbReference type="ARBA" id="ARBA00004496"/>
    </source>
</evidence>
<dbReference type="GO" id="GO:0005813">
    <property type="term" value="C:centrosome"/>
    <property type="evidence" value="ECO:0007669"/>
    <property type="project" value="TreeGrafter"/>
</dbReference>
<dbReference type="PANTHER" id="PTHR18947">
    <property type="entry name" value="HOOK PROTEINS"/>
    <property type="match status" value="1"/>
</dbReference>
<dbReference type="Gene3D" id="1.10.418.10">
    <property type="entry name" value="Calponin-like domain"/>
    <property type="match status" value="1"/>
</dbReference>
<keyword evidence="2" id="KW-0963">Cytoplasm</keyword>
<dbReference type="Proteomes" id="UP000694867">
    <property type="component" value="Unplaced"/>
</dbReference>
<evidence type="ECO:0000259" key="6">
    <source>
        <dbReference type="Pfam" id="PF19047"/>
    </source>
</evidence>
<name>A0AAJ7WIP8_9ACAR</name>
<organism evidence="7 8">
    <name type="scientific">Galendromus occidentalis</name>
    <name type="common">western predatory mite</name>
    <dbReference type="NCBI Taxonomy" id="34638"/>
    <lineage>
        <taxon>Eukaryota</taxon>
        <taxon>Metazoa</taxon>
        <taxon>Ecdysozoa</taxon>
        <taxon>Arthropoda</taxon>
        <taxon>Chelicerata</taxon>
        <taxon>Arachnida</taxon>
        <taxon>Acari</taxon>
        <taxon>Parasitiformes</taxon>
        <taxon>Mesostigmata</taxon>
        <taxon>Gamasina</taxon>
        <taxon>Phytoseioidea</taxon>
        <taxon>Phytoseiidae</taxon>
        <taxon>Typhlodrominae</taxon>
        <taxon>Galendromus</taxon>
    </lineage>
</organism>
<feature type="region of interest" description="Disordered" evidence="5">
    <location>
        <begin position="1209"/>
        <end position="1261"/>
    </location>
</feature>
<evidence type="ECO:0000313" key="8">
    <source>
        <dbReference type="RefSeq" id="XP_028968579.1"/>
    </source>
</evidence>
<feature type="coiled-coil region" evidence="4">
    <location>
        <begin position="238"/>
        <end position="413"/>
    </location>
</feature>
<feature type="domain" description="HOOK N-terminal" evidence="6">
    <location>
        <begin position="63"/>
        <end position="158"/>
    </location>
</feature>
<evidence type="ECO:0000313" key="7">
    <source>
        <dbReference type="Proteomes" id="UP000694867"/>
    </source>
</evidence>
<dbReference type="InterPro" id="IPR043936">
    <property type="entry name" value="HOOK_N"/>
</dbReference>
<dbReference type="SUPFAM" id="SSF116907">
    <property type="entry name" value="Hook domain"/>
    <property type="match status" value="1"/>
</dbReference>
<feature type="coiled-coil region" evidence="4">
    <location>
        <begin position="812"/>
        <end position="839"/>
    </location>
</feature>
<protein>
    <submittedName>
        <fullName evidence="8">Girdin</fullName>
    </submittedName>
</protein>
<accession>A0AAJ7WIP8</accession>
<dbReference type="GO" id="GO:0008017">
    <property type="term" value="F:microtubule binding"/>
    <property type="evidence" value="ECO:0007669"/>
    <property type="project" value="TreeGrafter"/>
</dbReference>
<dbReference type="GO" id="GO:0005737">
    <property type="term" value="C:cytoplasm"/>
    <property type="evidence" value="ECO:0007669"/>
    <property type="project" value="UniProtKB-SubCell"/>
</dbReference>
<keyword evidence="7" id="KW-1185">Reference proteome</keyword>
<feature type="compositionally biased region" description="Basic and acidic residues" evidence="5">
    <location>
        <begin position="765"/>
        <end position="781"/>
    </location>
</feature>
<dbReference type="RefSeq" id="XP_028968579.1">
    <property type="nucleotide sequence ID" value="XM_029112746.1"/>
</dbReference>
<dbReference type="PANTHER" id="PTHR18947:SF28">
    <property type="entry name" value="GIRDIN, ISOFORM A"/>
    <property type="match status" value="1"/>
</dbReference>
<dbReference type="Pfam" id="PF19047">
    <property type="entry name" value="HOOK_N"/>
    <property type="match status" value="1"/>
</dbReference>
<dbReference type="GO" id="GO:0030705">
    <property type="term" value="P:cytoskeleton-dependent intracellular transport"/>
    <property type="evidence" value="ECO:0007669"/>
    <property type="project" value="InterPro"/>
</dbReference>
<sequence length="1324" mass="150367">MASELEDAFLKSPIALWAVAVSGKLDLTFAEFCNGHSLYNDVWRQIDSQASALRAGSDDVPTRTKTLQRLLEAMLNFYKNHLGQVLVLKLPDILLLAQYADYSKPKADTVRQVISELTSLMLLLLGCAVQCERKEDFITLIKTLDVAAQHSLMESIQQIADNPGAVWPREGGAVDDNAMYIALVDNVRRLTDERDSLSALCIQLTLDKMTLKDKEIQPPQSPVVKENSGLTLELADTKSRLRRLQHDYEEKIEILSEAKEECDQLKENLQRLRQDNLQLVQDSRCAKALRDEIDILKERCLRYETMESTMQKYKEKISDLEFMRSRCEELKEDLRVTNETKFMIEEQLEASRKKLDTLVSLESELISLKVELSEAHLERDLAGERLNRLAEENSQLHVDKKNLVEEISRLQLESTHREDEEQDSNLAFEGPSLLEQMHNDTMSRCNQLELERERLSCSLQEKERENDKLQGDILTLSLDVKQLQKKLELAQSDCIKLHSVEQQLSVVSLEKQRAQREAESTEKRLEENLLEMTALRSENSRLTTSLATMRGTMQRVNQLEKEKTELESRIKQLENDRKASERELQRARQSVEEREREVDSISEKLTVTEKELGELKKLLDSHETLKKQLATSDKQVHVLEEQLSIEKAALVDLRQEMIQEKVKNGLLENELEQIHIQLDNMEKQHKEQQQLRQHGWCTNSRLSARSGSSTEEFLSTASSLTSGTIEVHEGSTTMSSPSVALELDDDRIDNEILMENVDPLIMNGDGDRASQLSDDRSKIRESAGPFSLPADTTSAMEPQRESLASGVVSSRIADLKDKIVHLEQKKIQSENECSAAKKELSVVKQQLLNAEYGIAQEVAKREALAKQNAALQSHFARLEVDQSVAISAKQQLQEQTEVLKQELGQVKTRLREKEVEVIRAIENRDKINEDYQVLDKLHKQLGNEFEQTKDTLTESKNVQKTQKAKISELQRLVKQLEDQLEMTREELREKSELASSVELLRSIPGGSTDFADNAKLRDEMETLHNTYRQLKDVCNQQSLKITQLQGQLRDSQDERSSHEVEISRLTTSYQMLQHINQVLEEERKSLLFKVTSLMTSYDQHFGRLLDVISTCDNNQASSQGQGVAGYEQERLRMEEERRLLEEKLNEYTSKLDNSMFVSKAISSRSSTPLPSGDVSRSLATPSPIPSQPMRVNRTVENHTTVNVVNQVHHYPPQPATSTPYANSFGGLSRSPSTRHSMYARRSAHQSFEGHHHESHRSNSPAVGQHLFRTTLKKEAAAALGSGTLSDADTPSRRSLASSAVASPSATGGTNTPTKQDVWYEYGCV</sequence>
<feature type="coiled-coil region" evidence="4">
    <location>
        <begin position="889"/>
        <end position="930"/>
    </location>
</feature>
<feature type="coiled-coil region" evidence="4">
    <location>
        <begin position="959"/>
        <end position="1061"/>
    </location>
</feature>
<reference evidence="8" key="1">
    <citation type="submission" date="2025-08" db="UniProtKB">
        <authorList>
            <consortium name="RefSeq"/>
        </authorList>
    </citation>
    <scope>IDENTIFICATION</scope>
</reference>
<feature type="region of interest" description="Disordered" evidence="5">
    <location>
        <begin position="1282"/>
        <end position="1315"/>
    </location>
</feature>
<evidence type="ECO:0000256" key="3">
    <source>
        <dbReference type="ARBA" id="ARBA00023054"/>
    </source>
</evidence>
<dbReference type="CDD" id="cd22223">
    <property type="entry name" value="HkD_HkRP"/>
    <property type="match status" value="1"/>
</dbReference>
<feature type="region of interest" description="Disordered" evidence="5">
    <location>
        <begin position="558"/>
        <end position="595"/>
    </location>
</feature>
<dbReference type="GeneID" id="100901512"/>
<dbReference type="CTD" id="38385"/>
<proteinExistence type="predicted"/>
<dbReference type="GO" id="GO:0051959">
    <property type="term" value="F:dynein light intermediate chain binding"/>
    <property type="evidence" value="ECO:0007669"/>
    <property type="project" value="TreeGrafter"/>
</dbReference>
<comment type="subcellular location">
    <subcellularLocation>
        <location evidence="1">Cytoplasm</location>
    </subcellularLocation>
</comment>
<feature type="region of interest" description="Disordered" evidence="5">
    <location>
        <begin position="1162"/>
        <end position="1192"/>
    </location>
</feature>
<feature type="coiled-coil region" evidence="4">
    <location>
        <begin position="1123"/>
        <end position="1150"/>
    </location>
</feature>